<evidence type="ECO:0000256" key="2">
    <source>
        <dbReference type="ARBA" id="ARBA00022898"/>
    </source>
</evidence>
<organism evidence="5 6">
    <name type="scientific">Nocardioides mangrovicus</name>
    <dbReference type="NCBI Taxonomy" id="2478913"/>
    <lineage>
        <taxon>Bacteria</taxon>
        <taxon>Bacillati</taxon>
        <taxon>Actinomycetota</taxon>
        <taxon>Actinomycetes</taxon>
        <taxon>Propionibacteriales</taxon>
        <taxon>Nocardioidaceae</taxon>
        <taxon>Nocardioides</taxon>
    </lineage>
</organism>
<keyword evidence="5" id="KW-0808">Transferase</keyword>
<evidence type="ECO:0000256" key="4">
    <source>
        <dbReference type="SAM" id="MobiDB-lite"/>
    </source>
</evidence>
<name>A0A3L8NZD5_9ACTN</name>
<keyword evidence="2 3" id="KW-0663">Pyridoxal phosphate</keyword>
<dbReference type="AlphaFoldDB" id="A0A3L8NZD5"/>
<accession>A0A3L8NZD5</accession>
<dbReference type="SUPFAM" id="SSF53383">
    <property type="entry name" value="PLP-dependent transferases"/>
    <property type="match status" value="1"/>
</dbReference>
<comment type="similarity">
    <text evidence="3">Belongs to the class-III pyridoxal-phosphate-dependent aminotransferase family.</text>
</comment>
<reference evidence="5 6" key="1">
    <citation type="submission" date="2018-10" db="EMBL/GenBank/DDBJ databases">
        <title>Marmoricola sp. 4Q3S-7 whole genome shotgun sequence.</title>
        <authorList>
            <person name="Li F."/>
        </authorList>
    </citation>
    <scope>NUCLEOTIDE SEQUENCE [LARGE SCALE GENOMIC DNA]</scope>
    <source>
        <strain evidence="5 6">4Q3S-7</strain>
    </source>
</reference>
<dbReference type="InterPro" id="IPR015421">
    <property type="entry name" value="PyrdxlP-dep_Trfase_major"/>
</dbReference>
<dbReference type="InterPro" id="IPR005814">
    <property type="entry name" value="Aminotrans_3"/>
</dbReference>
<sequence>MSAPHTRAPRVPQQRAPLAPSTLPTTLPTTLPSTLPTTLPSTAFRPAFAPQTAPLPGPTTRVHDRGLSQVLSTRLDALVPGGAATAARGSAAYPAGRAPVLTRGQGGHVWDVDGNRYVELGSGDGAVALGHRHPRVADAVRAALEMGESFTRPAALEVDAAETLLACVPQAEMVAFVGDDAAARALAVDLARTLTGRDPVVVLPSDDLASRRAECDTAGSLLVLDERRTAFRITPGGATLDVPVDLRLLGGALGNGFAVGAVTGSRAVMRHARVEQGAQAHALAAATAVLEAHRKEDVVATLDWVGRYLAEQVREALDALGLVPHLRLTGPPADLRYTVLDGAGEPSADLQRLFLAGLLDHGVLAPSFVVSAALTDADVQHVADGAHQAAQGLRLALDDAAPR</sequence>
<gene>
    <name evidence="5" type="ORF">D9V37_17530</name>
</gene>
<keyword evidence="6" id="KW-1185">Reference proteome</keyword>
<dbReference type="RefSeq" id="WP_121807419.1">
    <property type="nucleotide sequence ID" value="NZ_RDBE01000010.1"/>
</dbReference>
<dbReference type="PANTHER" id="PTHR43713:SF3">
    <property type="entry name" value="GLUTAMATE-1-SEMIALDEHYDE 2,1-AMINOMUTASE 1, CHLOROPLASTIC-RELATED"/>
    <property type="match status" value="1"/>
</dbReference>
<dbReference type="PANTHER" id="PTHR43713">
    <property type="entry name" value="GLUTAMATE-1-SEMIALDEHYDE 2,1-AMINOMUTASE"/>
    <property type="match status" value="1"/>
</dbReference>
<feature type="region of interest" description="Disordered" evidence="4">
    <location>
        <begin position="1"/>
        <end position="31"/>
    </location>
</feature>
<comment type="caution">
    <text evidence="5">The sequence shown here is derived from an EMBL/GenBank/DDBJ whole genome shotgun (WGS) entry which is preliminary data.</text>
</comment>
<feature type="compositionally biased region" description="Low complexity" evidence="4">
    <location>
        <begin position="16"/>
        <end position="31"/>
    </location>
</feature>
<dbReference type="InterPro" id="IPR015424">
    <property type="entry name" value="PyrdxlP-dep_Trfase"/>
</dbReference>
<proteinExistence type="inferred from homology"/>
<dbReference type="InterPro" id="IPR015422">
    <property type="entry name" value="PyrdxlP-dep_Trfase_small"/>
</dbReference>
<evidence type="ECO:0000313" key="5">
    <source>
        <dbReference type="EMBL" id="RLV47913.1"/>
    </source>
</evidence>
<protein>
    <submittedName>
        <fullName evidence="5">Aminotransferase class III-fold pyridoxal phosphate-dependent enzyme</fullName>
    </submittedName>
</protein>
<dbReference type="Proteomes" id="UP000281708">
    <property type="component" value="Unassembled WGS sequence"/>
</dbReference>
<dbReference type="Pfam" id="PF00202">
    <property type="entry name" value="Aminotran_3"/>
    <property type="match status" value="1"/>
</dbReference>
<evidence type="ECO:0000313" key="6">
    <source>
        <dbReference type="Proteomes" id="UP000281708"/>
    </source>
</evidence>
<keyword evidence="5" id="KW-0032">Aminotransferase</keyword>
<dbReference type="GO" id="GO:0008483">
    <property type="term" value="F:transaminase activity"/>
    <property type="evidence" value="ECO:0007669"/>
    <property type="project" value="UniProtKB-KW"/>
</dbReference>
<dbReference type="Gene3D" id="3.90.1150.10">
    <property type="entry name" value="Aspartate Aminotransferase, domain 1"/>
    <property type="match status" value="2"/>
</dbReference>
<dbReference type="GO" id="GO:0030170">
    <property type="term" value="F:pyridoxal phosphate binding"/>
    <property type="evidence" value="ECO:0007669"/>
    <property type="project" value="InterPro"/>
</dbReference>
<dbReference type="OrthoDB" id="4510254at2"/>
<comment type="cofactor">
    <cofactor evidence="1">
        <name>pyridoxal 5'-phosphate</name>
        <dbReference type="ChEBI" id="CHEBI:597326"/>
    </cofactor>
</comment>
<dbReference type="EMBL" id="RDBE01000010">
    <property type="protein sequence ID" value="RLV47913.1"/>
    <property type="molecule type" value="Genomic_DNA"/>
</dbReference>
<evidence type="ECO:0000256" key="1">
    <source>
        <dbReference type="ARBA" id="ARBA00001933"/>
    </source>
</evidence>
<dbReference type="Gene3D" id="3.40.640.10">
    <property type="entry name" value="Type I PLP-dependent aspartate aminotransferase-like (Major domain)"/>
    <property type="match status" value="2"/>
</dbReference>
<evidence type="ECO:0000256" key="3">
    <source>
        <dbReference type="RuleBase" id="RU003560"/>
    </source>
</evidence>